<dbReference type="InterPro" id="IPR041698">
    <property type="entry name" value="Methyltransf_25"/>
</dbReference>
<dbReference type="Gene3D" id="3.40.50.150">
    <property type="entry name" value="Vaccinia Virus protein VP39"/>
    <property type="match status" value="1"/>
</dbReference>
<comment type="caution">
    <text evidence="7">The sequence shown here is derived from an EMBL/GenBank/DDBJ whole genome shotgun (WGS) entry which is preliminary data.</text>
</comment>
<evidence type="ECO:0000256" key="5">
    <source>
        <dbReference type="ARBA" id="ARBA00047622"/>
    </source>
</evidence>
<dbReference type="SUPFAM" id="SSF53335">
    <property type="entry name" value="S-adenosyl-L-methionine-dependent methyltransferases"/>
    <property type="match status" value="1"/>
</dbReference>
<dbReference type="KEGG" id="rtc:APU90_00595"/>
<name>A0A0C5BSE6_9MICO</name>
<accession>A0A0C5BSE6</accession>
<dbReference type="AlphaFoldDB" id="A0A0C5BSE6"/>
<evidence type="ECO:0000256" key="3">
    <source>
        <dbReference type="ARBA" id="ARBA00022679"/>
    </source>
</evidence>
<keyword evidence="2" id="KW-0489">Methyltransferase</keyword>
<dbReference type="RefSeq" id="WP_042734046.1">
    <property type="nucleotide sequence ID" value="NZ_CP010848.1"/>
</dbReference>
<evidence type="ECO:0000259" key="6">
    <source>
        <dbReference type="Pfam" id="PF13649"/>
    </source>
</evidence>
<dbReference type="KEGG" id="rtx:TI83_05875"/>
<gene>
    <name evidence="7" type="ORF">VT73_08565</name>
</gene>
<proteinExistence type="predicted"/>
<dbReference type="STRING" id="145458.APU90_00595"/>
<keyword evidence="8" id="KW-1185">Reference proteome</keyword>
<dbReference type="PANTHER" id="PTHR44307:SF2">
    <property type="entry name" value="PHOSPHOETHANOLAMINE METHYLTRANSFERASE ISOFORM X1"/>
    <property type="match status" value="1"/>
</dbReference>
<evidence type="ECO:0000256" key="2">
    <source>
        <dbReference type="ARBA" id="ARBA00022603"/>
    </source>
</evidence>
<keyword evidence="3" id="KW-0808">Transferase</keyword>
<dbReference type="Proteomes" id="UP000052979">
    <property type="component" value="Unassembled WGS sequence"/>
</dbReference>
<comment type="pathway">
    <text evidence="1">Lipid metabolism.</text>
</comment>
<organism evidence="7 8">
    <name type="scientific">Rathayibacter toxicus</name>
    <dbReference type="NCBI Taxonomy" id="145458"/>
    <lineage>
        <taxon>Bacteria</taxon>
        <taxon>Bacillati</taxon>
        <taxon>Actinomycetota</taxon>
        <taxon>Actinomycetes</taxon>
        <taxon>Micrococcales</taxon>
        <taxon>Microbacteriaceae</taxon>
        <taxon>Rathayibacter</taxon>
    </lineage>
</organism>
<evidence type="ECO:0000313" key="8">
    <source>
        <dbReference type="Proteomes" id="UP000052979"/>
    </source>
</evidence>
<evidence type="ECO:0000256" key="1">
    <source>
        <dbReference type="ARBA" id="ARBA00005189"/>
    </source>
</evidence>
<dbReference type="GeneID" id="93667185"/>
<dbReference type="GO" id="GO:0032259">
    <property type="term" value="P:methylation"/>
    <property type="evidence" value="ECO:0007669"/>
    <property type="project" value="UniProtKB-KW"/>
</dbReference>
<dbReference type="Pfam" id="PF13649">
    <property type="entry name" value="Methyltransf_25"/>
    <property type="match status" value="1"/>
</dbReference>
<dbReference type="PANTHER" id="PTHR44307">
    <property type="entry name" value="PHOSPHOETHANOLAMINE METHYLTRANSFERASE"/>
    <property type="match status" value="1"/>
</dbReference>
<dbReference type="CDD" id="cd02440">
    <property type="entry name" value="AdoMet_MTases"/>
    <property type="match status" value="1"/>
</dbReference>
<evidence type="ECO:0000256" key="4">
    <source>
        <dbReference type="ARBA" id="ARBA00025707"/>
    </source>
</evidence>
<protein>
    <recommendedName>
        <fullName evidence="6">Methyltransferase domain-containing protein</fullName>
    </recommendedName>
</protein>
<feature type="domain" description="Methyltransferase" evidence="6">
    <location>
        <begin position="54"/>
        <end position="153"/>
    </location>
</feature>
<dbReference type="PATRIC" id="fig|145458.7.peg.1351"/>
<dbReference type="GO" id="GO:0000234">
    <property type="term" value="F:phosphoethanolamine N-methyltransferase activity"/>
    <property type="evidence" value="ECO:0007669"/>
    <property type="project" value="UniProtKB-EC"/>
</dbReference>
<reference evidence="7 8" key="1">
    <citation type="submission" date="2015-04" db="EMBL/GenBank/DDBJ databases">
        <title>Draft genome sequence of Rathayibacter toxicus strain FH-142 (AKA 70134 or CS 32), a Western Australian isolate.</title>
        <authorList>
            <consortium name="Consortium for Microbial Forensics and Genomics (microFORGE)"/>
            <person name="Knight B.M."/>
            <person name="Roberts D.P."/>
            <person name="Lin D."/>
            <person name="Hari K."/>
            <person name="Fletcher J."/>
            <person name="Melcher U."/>
            <person name="Blagden T."/>
            <person name="Luster D.G."/>
            <person name="Sechler A.J."/>
            <person name="Schneider W.L."/>
            <person name="Winegar R.A."/>
        </authorList>
    </citation>
    <scope>NUCLEOTIDE SEQUENCE [LARGE SCALE GENOMIC DNA]</scope>
    <source>
        <strain evidence="7 8">FH142</strain>
    </source>
</reference>
<comment type="catalytic activity">
    <reaction evidence="5">
        <text>phosphoethanolamine + S-adenosyl-L-methionine = N-methylethanolamine phosphate + S-adenosyl-L-homocysteine + H(+)</text>
        <dbReference type="Rhea" id="RHEA:20365"/>
        <dbReference type="ChEBI" id="CHEBI:15378"/>
        <dbReference type="ChEBI" id="CHEBI:57781"/>
        <dbReference type="ChEBI" id="CHEBI:57856"/>
        <dbReference type="ChEBI" id="CHEBI:58190"/>
        <dbReference type="ChEBI" id="CHEBI:59789"/>
        <dbReference type="EC" id="2.1.1.103"/>
    </reaction>
    <physiologicalReaction direction="left-to-right" evidence="5">
        <dbReference type="Rhea" id="RHEA:20366"/>
    </physiologicalReaction>
</comment>
<dbReference type="EMBL" id="LBFI01000053">
    <property type="protein sequence ID" value="KKM44583.1"/>
    <property type="molecule type" value="Genomic_DNA"/>
</dbReference>
<dbReference type="InterPro" id="IPR029063">
    <property type="entry name" value="SAM-dependent_MTases_sf"/>
</dbReference>
<evidence type="ECO:0000313" key="7">
    <source>
        <dbReference type="EMBL" id="KKM44583.1"/>
    </source>
</evidence>
<sequence length="265" mass="29675">MGTLDRDESLSKRYSRQIATRHERLYGRGYQGPGSQEVFDHLSSKLRWKSEFVVLDVGSGLGGDAFRIARRFGASVTGLDASSEMVEVAKERLVSDGPGDADIEFVCGNVLDSKVLVSAKFDVVWTRDAGAFLTVEEKARAWERLFHAQPPEGQVLLTDYCVSAGPVNEVFISRMHAWGQHPITFSDYEEILRAAGYVNIVSEDRTPDLIASQREGLTLLQEEEESLRVEFGSSVYEALMDRWERKVSHSTSGQLRWLALTAERP</sequence>
<comment type="pathway">
    <text evidence="4">Phospholipid metabolism.</text>
</comment>